<accession>A0A1H7RBD6</accession>
<dbReference type="STRING" id="1233.SAMN05216387_11620"/>
<evidence type="ECO:0000256" key="2">
    <source>
        <dbReference type="SAM" id="Phobius"/>
    </source>
</evidence>
<feature type="transmembrane region" description="Helical" evidence="2">
    <location>
        <begin position="105"/>
        <end position="134"/>
    </location>
</feature>
<evidence type="ECO:0000313" key="4">
    <source>
        <dbReference type="EMBL" id="SEL57531.1"/>
    </source>
</evidence>
<dbReference type="InterPro" id="IPR026037">
    <property type="entry name" value="PgpA"/>
</dbReference>
<feature type="compositionally biased region" description="Pro residues" evidence="1">
    <location>
        <begin position="73"/>
        <end position="84"/>
    </location>
</feature>
<dbReference type="InterPro" id="IPR007686">
    <property type="entry name" value="YutG/PgpA"/>
</dbReference>
<dbReference type="InterPro" id="IPR036681">
    <property type="entry name" value="PgpA-like_sf"/>
</dbReference>
<dbReference type="SUPFAM" id="SSF101307">
    <property type="entry name" value="YutG-like"/>
    <property type="match status" value="1"/>
</dbReference>
<feature type="domain" description="YutG/PgpA" evidence="3">
    <location>
        <begin position="106"/>
        <end position="243"/>
    </location>
</feature>
<protein>
    <submittedName>
        <fullName evidence="4">Phosphatidylglycerophosphatase A</fullName>
    </submittedName>
</protein>
<dbReference type="Proteomes" id="UP000198620">
    <property type="component" value="Unassembled WGS sequence"/>
</dbReference>
<dbReference type="GO" id="GO:0008962">
    <property type="term" value="F:phosphatidylglycerophosphatase activity"/>
    <property type="evidence" value="ECO:0007669"/>
    <property type="project" value="InterPro"/>
</dbReference>
<reference evidence="4 5" key="1">
    <citation type="submission" date="2016-10" db="EMBL/GenBank/DDBJ databases">
        <authorList>
            <person name="de Groot N.N."/>
        </authorList>
    </citation>
    <scope>NUCLEOTIDE SEQUENCE [LARGE SCALE GENOMIC DNA]</scope>
    <source>
        <strain evidence="4 5">Nv1</strain>
    </source>
</reference>
<dbReference type="PANTHER" id="PTHR36305">
    <property type="entry name" value="PHOSPHATIDYLGLYCEROPHOSPHATASE A"/>
    <property type="match status" value="1"/>
</dbReference>
<feature type="region of interest" description="Disordered" evidence="1">
    <location>
        <begin position="1"/>
        <end position="93"/>
    </location>
</feature>
<dbReference type="RefSeq" id="WP_342707165.1">
    <property type="nucleotide sequence ID" value="NZ_FOBH01000016.1"/>
</dbReference>
<organism evidence="4 5">
    <name type="scientific">Nitrosovibrio tenuis</name>
    <dbReference type="NCBI Taxonomy" id="1233"/>
    <lineage>
        <taxon>Bacteria</taxon>
        <taxon>Pseudomonadati</taxon>
        <taxon>Pseudomonadota</taxon>
        <taxon>Betaproteobacteria</taxon>
        <taxon>Nitrosomonadales</taxon>
        <taxon>Nitrosomonadaceae</taxon>
        <taxon>Nitrosovibrio</taxon>
    </lineage>
</organism>
<proteinExistence type="predicted"/>
<dbReference type="Pfam" id="PF04608">
    <property type="entry name" value="PgpA"/>
    <property type="match status" value="1"/>
</dbReference>
<evidence type="ECO:0000313" key="5">
    <source>
        <dbReference type="Proteomes" id="UP000198620"/>
    </source>
</evidence>
<dbReference type="EMBL" id="FOBH01000016">
    <property type="protein sequence ID" value="SEL57531.1"/>
    <property type="molecule type" value="Genomic_DNA"/>
</dbReference>
<gene>
    <name evidence="4" type="ORF">SAMN05216387_11620</name>
</gene>
<keyword evidence="2" id="KW-0812">Transmembrane</keyword>
<feature type="transmembrane region" description="Helical" evidence="2">
    <location>
        <begin position="180"/>
        <end position="202"/>
    </location>
</feature>
<keyword evidence="2" id="KW-1133">Transmembrane helix</keyword>
<evidence type="ECO:0000259" key="3">
    <source>
        <dbReference type="Pfam" id="PF04608"/>
    </source>
</evidence>
<dbReference type="GO" id="GO:0006629">
    <property type="term" value="P:lipid metabolic process"/>
    <property type="evidence" value="ECO:0007669"/>
    <property type="project" value="InterPro"/>
</dbReference>
<dbReference type="CDD" id="cd06971">
    <property type="entry name" value="PgpA"/>
    <property type="match status" value="1"/>
</dbReference>
<feature type="transmembrane region" description="Helical" evidence="2">
    <location>
        <begin position="140"/>
        <end position="159"/>
    </location>
</feature>
<feature type="transmembrane region" description="Helical" evidence="2">
    <location>
        <begin position="222"/>
        <end position="244"/>
    </location>
</feature>
<evidence type="ECO:0000256" key="1">
    <source>
        <dbReference type="SAM" id="MobiDB-lite"/>
    </source>
</evidence>
<name>A0A1H7RBD6_9PROT</name>
<keyword evidence="5" id="KW-1185">Reference proteome</keyword>
<sequence length="249" mass="26475">MTTSVPSKKVTPGGEAALHGEDPPRGETAPLGGVVPKPEAVPDSDVMPGTEANNRSTHTVGSEPSHGSKADPEPMPSPLSPSLPPGASAQPRPDKAFVRRHLAHFIAFGGGVGLSKIAPGTAGTLAALPLFWIFNYFLDAPGFLMLIGAMFIIGIWACAVTGKALGSHDHGGMVWDEITAFFLVLVFTPNVLIWQAFAFLLFRVFDIIKPPPIRYYDTKLRGGFGVMFDDILAAFYALLCLAAWKAFGT</sequence>
<keyword evidence="2" id="KW-0472">Membrane</keyword>
<dbReference type="PANTHER" id="PTHR36305:SF1">
    <property type="entry name" value="PHOSPHATIDYLGLYCEROPHOSPHATASE A"/>
    <property type="match status" value="1"/>
</dbReference>
<feature type="compositionally biased region" description="Polar residues" evidence="1">
    <location>
        <begin position="51"/>
        <end position="62"/>
    </location>
</feature>
<dbReference type="AlphaFoldDB" id="A0A1H7RBD6"/>